<gene>
    <name evidence="9" type="ORF">E3O32_04295</name>
</gene>
<feature type="transmembrane region" description="Helical" evidence="8">
    <location>
        <begin position="107"/>
        <end position="132"/>
    </location>
</feature>
<feature type="transmembrane region" description="Helical" evidence="8">
    <location>
        <begin position="338"/>
        <end position="358"/>
    </location>
</feature>
<keyword evidence="6 8" id="KW-1133">Transmembrane helix</keyword>
<feature type="transmembrane region" description="Helical" evidence="8">
    <location>
        <begin position="292"/>
        <end position="318"/>
    </location>
</feature>
<dbReference type="GO" id="GO:0012505">
    <property type="term" value="C:endomembrane system"/>
    <property type="evidence" value="ECO:0007669"/>
    <property type="project" value="UniProtKB-SubCell"/>
</dbReference>
<evidence type="ECO:0000256" key="7">
    <source>
        <dbReference type="ARBA" id="ARBA00023136"/>
    </source>
</evidence>
<dbReference type="EMBL" id="SOFM01000010">
    <property type="protein sequence ID" value="TFC06316.1"/>
    <property type="molecule type" value="Genomic_DNA"/>
</dbReference>
<feature type="transmembrane region" description="Helical" evidence="8">
    <location>
        <begin position="220"/>
        <end position="246"/>
    </location>
</feature>
<evidence type="ECO:0000256" key="1">
    <source>
        <dbReference type="ARBA" id="ARBA00004127"/>
    </source>
</evidence>
<organism evidence="9 10">
    <name type="scientific">Cryobacterium mannosilyticum</name>
    <dbReference type="NCBI Taxonomy" id="1259190"/>
    <lineage>
        <taxon>Bacteria</taxon>
        <taxon>Bacillati</taxon>
        <taxon>Actinomycetota</taxon>
        <taxon>Actinomycetes</taxon>
        <taxon>Micrococcales</taxon>
        <taxon>Microbacteriaceae</taxon>
        <taxon>Cryobacterium</taxon>
    </lineage>
</organism>
<dbReference type="AlphaFoldDB" id="A0A4V3IDE7"/>
<keyword evidence="7 8" id="KW-0472">Membrane</keyword>
<dbReference type="GO" id="GO:0005886">
    <property type="term" value="C:plasma membrane"/>
    <property type="evidence" value="ECO:0007669"/>
    <property type="project" value="UniProtKB-SubCell"/>
</dbReference>
<keyword evidence="5 8" id="KW-0812">Transmembrane</keyword>
<comment type="subcellular location">
    <subcellularLocation>
        <location evidence="8">Cell membrane</location>
        <topology evidence="8">Multi-pass membrane protein</topology>
    </subcellularLocation>
    <subcellularLocation>
        <location evidence="1">Endomembrane system</location>
        <topology evidence="1">Multi-pass membrane protein</topology>
    </subcellularLocation>
</comment>
<evidence type="ECO:0000256" key="6">
    <source>
        <dbReference type="ARBA" id="ARBA00022989"/>
    </source>
</evidence>
<dbReference type="InterPro" id="IPR011541">
    <property type="entry name" value="Ni/Co_transpt_high_affinity"/>
</dbReference>
<dbReference type="Pfam" id="PF03824">
    <property type="entry name" value="NicO"/>
    <property type="match status" value="1"/>
</dbReference>
<protein>
    <recommendedName>
        <fullName evidence="8">Nickel/cobalt efflux system</fullName>
    </recommendedName>
</protein>
<keyword evidence="3 8" id="KW-0813">Transport</keyword>
<evidence type="ECO:0000313" key="10">
    <source>
        <dbReference type="Proteomes" id="UP000297643"/>
    </source>
</evidence>
<accession>A0A4V3IDE7</accession>
<dbReference type="PANTHER" id="PTHR31611">
    <property type="entry name" value="HIGH-AFFINITY NICKEL TRANSPORT PROTEIN NIC1"/>
    <property type="match status" value="1"/>
</dbReference>
<dbReference type="GO" id="GO:0015099">
    <property type="term" value="F:nickel cation transmembrane transporter activity"/>
    <property type="evidence" value="ECO:0007669"/>
    <property type="project" value="UniProtKB-UniRule"/>
</dbReference>
<dbReference type="InterPro" id="IPR004688">
    <property type="entry name" value="Ni/Co_transpt"/>
</dbReference>
<evidence type="ECO:0000256" key="5">
    <source>
        <dbReference type="ARBA" id="ARBA00022692"/>
    </source>
</evidence>
<proteinExistence type="inferred from homology"/>
<reference evidence="9 10" key="1">
    <citation type="submission" date="2019-03" db="EMBL/GenBank/DDBJ databases">
        <title>Genomics of glacier-inhabiting Cryobacterium strains.</title>
        <authorList>
            <person name="Liu Q."/>
            <person name="Xin Y.-H."/>
        </authorList>
    </citation>
    <scope>NUCLEOTIDE SEQUENCE [LARGE SCALE GENOMIC DNA]</scope>
    <source>
        <strain evidence="9 10">RHLT2-21</strain>
    </source>
</reference>
<keyword evidence="4" id="KW-0533">Nickel</keyword>
<evidence type="ECO:0000256" key="4">
    <source>
        <dbReference type="ARBA" id="ARBA00022596"/>
    </source>
</evidence>
<evidence type="ECO:0000256" key="3">
    <source>
        <dbReference type="ARBA" id="ARBA00022448"/>
    </source>
</evidence>
<evidence type="ECO:0000313" key="9">
    <source>
        <dbReference type="EMBL" id="TFC06316.1"/>
    </source>
</evidence>
<dbReference type="PANTHER" id="PTHR31611:SF0">
    <property type="entry name" value="HIGH-AFFINITY NICKEL TRANSPORT PROTEIN NIC1"/>
    <property type="match status" value="1"/>
</dbReference>
<feature type="transmembrane region" description="Helical" evidence="8">
    <location>
        <begin position="152"/>
        <end position="171"/>
    </location>
</feature>
<feature type="transmembrane region" description="Helical" evidence="8">
    <location>
        <begin position="66"/>
        <end position="84"/>
    </location>
</feature>
<name>A0A4V3IDE7_9MICO</name>
<feature type="transmembrane region" description="Helical" evidence="8">
    <location>
        <begin position="252"/>
        <end position="271"/>
    </location>
</feature>
<sequence length="370" mass="39515">MPKRPDCRWPSKPSSTVSVLRTAFHPAEKRSLLGMGAAVGALHLIGWGALFALVLPDLARSGGNPAVLLGLAVSAYLLGVRHAFDADHIVAIDNTTRRLVAAGRRPVSVGFWFALGHSTVVLASVVLLVLGITAFADGLADDGSALRQITGVWGAAVSGLFLILMGALNLSSLQGLRQVLRDIRTGRFVQSDLDRHLDNRGLINRILRPMSRLVDAPWKMFPVGVLFGLGLDTAASISLFVFAGVLTPNLPWYAATVLPVVFMAGMALFDSADGILMNHVYRWASTDPLRKVYYNLIVTGVSVFVAFFVGGMGLMSMLTDLGVGGGAPGLIAAIDLNSLGAILIGVCALAWLTGVLWWRYRTHPSLERHS</sequence>
<keyword evidence="10" id="KW-1185">Reference proteome</keyword>
<dbReference type="Proteomes" id="UP000297643">
    <property type="component" value="Unassembled WGS sequence"/>
</dbReference>
<evidence type="ECO:0000256" key="8">
    <source>
        <dbReference type="RuleBase" id="RU362101"/>
    </source>
</evidence>
<comment type="caution">
    <text evidence="9">The sequence shown here is derived from an EMBL/GenBank/DDBJ whole genome shotgun (WGS) entry which is preliminary data.</text>
</comment>
<evidence type="ECO:0000256" key="2">
    <source>
        <dbReference type="ARBA" id="ARBA00010892"/>
    </source>
</evidence>
<feature type="transmembrane region" description="Helical" evidence="8">
    <location>
        <begin position="32"/>
        <end position="54"/>
    </location>
</feature>
<comment type="similarity">
    <text evidence="2 8">Belongs to the NiCoT transporter (TC 2.A.52) family.</text>
</comment>